<reference evidence="1" key="1">
    <citation type="submission" date="2014-09" db="EMBL/GenBank/DDBJ databases">
        <authorList>
            <person name="Magalhaes I.L.F."/>
            <person name="Oliveira U."/>
            <person name="Santos F.R."/>
            <person name="Vidigal T.H.D.A."/>
            <person name="Brescovit A.D."/>
            <person name="Santos A.J."/>
        </authorList>
    </citation>
    <scope>NUCLEOTIDE SEQUENCE</scope>
    <source>
        <tissue evidence="1">Shoot tissue taken approximately 20 cm above the soil surface</tissue>
    </source>
</reference>
<evidence type="ECO:0000313" key="1">
    <source>
        <dbReference type="EMBL" id="JAD72670.1"/>
    </source>
</evidence>
<sequence length="19" mass="2311">MLLTIEKETQYPYGIKRLN</sequence>
<organism evidence="1">
    <name type="scientific">Arundo donax</name>
    <name type="common">Giant reed</name>
    <name type="synonym">Donax arundinaceus</name>
    <dbReference type="NCBI Taxonomy" id="35708"/>
    <lineage>
        <taxon>Eukaryota</taxon>
        <taxon>Viridiplantae</taxon>
        <taxon>Streptophyta</taxon>
        <taxon>Embryophyta</taxon>
        <taxon>Tracheophyta</taxon>
        <taxon>Spermatophyta</taxon>
        <taxon>Magnoliopsida</taxon>
        <taxon>Liliopsida</taxon>
        <taxon>Poales</taxon>
        <taxon>Poaceae</taxon>
        <taxon>PACMAD clade</taxon>
        <taxon>Arundinoideae</taxon>
        <taxon>Arundineae</taxon>
        <taxon>Arundo</taxon>
    </lineage>
</organism>
<reference evidence="1" key="2">
    <citation type="journal article" date="2015" name="Data Brief">
        <title>Shoot transcriptome of the giant reed, Arundo donax.</title>
        <authorList>
            <person name="Barrero R.A."/>
            <person name="Guerrero F.D."/>
            <person name="Moolhuijzen P."/>
            <person name="Goolsby J.A."/>
            <person name="Tidwell J."/>
            <person name="Bellgard S.E."/>
            <person name="Bellgard M.I."/>
        </authorList>
    </citation>
    <scope>NUCLEOTIDE SEQUENCE</scope>
    <source>
        <tissue evidence="1">Shoot tissue taken approximately 20 cm above the soil surface</tissue>
    </source>
</reference>
<dbReference type="EMBL" id="GBRH01225225">
    <property type="protein sequence ID" value="JAD72670.1"/>
    <property type="molecule type" value="Transcribed_RNA"/>
</dbReference>
<dbReference type="AlphaFoldDB" id="A0A0A9CH27"/>
<name>A0A0A9CH27_ARUDO</name>
<accession>A0A0A9CH27</accession>
<protein>
    <submittedName>
        <fullName evidence="1">Uncharacterized protein</fullName>
    </submittedName>
</protein>
<proteinExistence type="predicted"/>